<evidence type="ECO:0000259" key="4">
    <source>
        <dbReference type="PROSITE" id="PS50118"/>
    </source>
</evidence>
<dbReference type="Gene3D" id="1.10.30.10">
    <property type="entry name" value="High mobility group box domain"/>
    <property type="match status" value="1"/>
</dbReference>
<dbReference type="SMART" id="SM00398">
    <property type="entry name" value="HMG"/>
    <property type="match status" value="1"/>
</dbReference>
<dbReference type="Pfam" id="PF00505">
    <property type="entry name" value="HMG_box"/>
    <property type="match status" value="1"/>
</dbReference>
<proteinExistence type="predicted"/>
<keyword evidence="1 2" id="KW-0238">DNA-binding</keyword>
<evidence type="ECO:0000256" key="3">
    <source>
        <dbReference type="SAM" id="MobiDB-lite"/>
    </source>
</evidence>
<evidence type="ECO:0000313" key="5">
    <source>
        <dbReference type="EMBL" id="KAJ7047878.1"/>
    </source>
</evidence>
<feature type="compositionally biased region" description="Low complexity" evidence="3">
    <location>
        <begin position="186"/>
        <end position="200"/>
    </location>
</feature>
<comment type="caution">
    <text evidence="5">The sequence shown here is derived from an EMBL/GenBank/DDBJ whole genome shotgun (WGS) entry which is preliminary data.</text>
</comment>
<keyword evidence="2" id="KW-0539">Nucleus</keyword>
<reference evidence="5" key="1">
    <citation type="submission" date="2023-03" db="EMBL/GenBank/DDBJ databases">
        <title>Massive genome expansion in bonnet fungi (Mycena s.s.) driven by repeated elements and novel gene families across ecological guilds.</title>
        <authorList>
            <consortium name="Lawrence Berkeley National Laboratory"/>
            <person name="Harder C.B."/>
            <person name="Miyauchi S."/>
            <person name="Viragh M."/>
            <person name="Kuo A."/>
            <person name="Thoen E."/>
            <person name="Andreopoulos B."/>
            <person name="Lu D."/>
            <person name="Skrede I."/>
            <person name="Drula E."/>
            <person name="Henrissat B."/>
            <person name="Morin E."/>
            <person name="Kohler A."/>
            <person name="Barry K."/>
            <person name="LaButti K."/>
            <person name="Morin E."/>
            <person name="Salamov A."/>
            <person name="Lipzen A."/>
            <person name="Mereny Z."/>
            <person name="Hegedus B."/>
            <person name="Baldrian P."/>
            <person name="Stursova M."/>
            <person name="Weitz H."/>
            <person name="Taylor A."/>
            <person name="Grigoriev I.V."/>
            <person name="Nagy L.G."/>
            <person name="Martin F."/>
            <person name="Kauserud H."/>
        </authorList>
    </citation>
    <scope>NUCLEOTIDE SEQUENCE</scope>
    <source>
        <strain evidence="5">CBHHK200</strain>
    </source>
</reference>
<feature type="domain" description="HMG box" evidence="4">
    <location>
        <begin position="82"/>
        <end position="150"/>
    </location>
</feature>
<accession>A0AAD6TKY5</accession>
<dbReference type="InterPro" id="IPR009071">
    <property type="entry name" value="HMG_box_dom"/>
</dbReference>
<evidence type="ECO:0000313" key="6">
    <source>
        <dbReference type="Proteomes" id="UP001218188"/>
    </source>
</evidence>
<dbReference type="GO" id="GO:0003677">
    <property type="term" value="F:DNA binding"/>
    <property type="evidence" value="ECO:0007669"/>
    <property type="project" value="UniProtKB-UniRule"/>
</dbReference>
<feature type="region of interest" description="Disordered" evidence="3">
    <location>
        <begin position="170"/>
        <end position="284"/>
    </location>
</feature>
<name>A0AAD6TKY5_9AGAR</name>
<dbReference type="InterPro" id="IPR036910">
    <property type="entry name" value="HMG_box_dom_sf"/>
</dbReference>
<dbReference type="SUPFAM" id="SSF47095">
    <property type="entry name" value="HMG-box"/>
    <property type="match status" value="1"/>
</dbReference>
<feature type="DNA-binding region" description="HMG box" evidence="2">
    <location>
        <begin position="82"/>
        <end position="150"/>
    </location>
</feature>
<evidence type="ECO:0000256" key="2">
    <source>
        <dbReference type="PROSITE-ProRule" id="PRU00267"/>
    </source>
</evidence>
<dbReference type="Proteomes" id="UP001218188">
    <property type="component" value="Unassembled WGS sequence"/>
</dbReference>
<dbReference type="PANTHER" id="PTHR48112">
    <property type="entry name" value="HIGH MOBILITY GROUP PROTEIN DSP1"/>
    <property type="match status" value="1"/>
</dbReference>
<evidence type="ECO:0000256" key="1">
    <source>
        <dbReference type="ARBA" id="ARBA00023125"/>
    </source>
</evidence>
<protein>
    <recommendedName>
        <fullName evidence="4">HMG box domain-containing protein</fullName>
    </recommendedName>
</protein>
<organism evidence="5 6">
    <name type="scientific">Mycena alexandri</name>
    <dbReference type="NCBI Taxonomy" id="1745969"/>
    <lineage>
        <taxon>Eukaryota</taxon>
        <taxon>Fungi</taxon>
        <taxon>Dikarya</taxon>
        <taxon>Basidiomycota</taxon>
        <taxon>Agaricomycotina</taxon>
        <taxon>Agaricomycetes</taxon>
        <taxon>Agaricomycetidae</taxon>
        <taxon>Agaricales</taxon>
        <taxon>Marasmiineae</taxon>
        <taxon>Mycenaceae</taxon>
        <taxon>Mycena</taxon>
    </lineage>
</organism>
<dbReference type="EMBL" id="JARJCM010000001">
    <property type="protein sequence ID" value="KAJ7047878.1"/>
    <property type="molecule type" value="Genomic_DNA"/>
</dbReference>
<feature type="compositionally biased region" description="Acidic residues" evidence="3">
    <location>
        <begin position="204"/>
        <end position="220"/>
    </location>
</feature>
<gene>
    <name evidence="5" type="ORF">C8F04DRAFT_25020</name>
</gene>
<dbReference type="AlphaFoldDB" id="A0AAD6TKY5"/>
<feature type="region of interest" description="Disordered" evidence="3">
    <location>
        <begin position="46"/>
        <end position="88"/>
    </location>
</feature>
<dbReference type="PROSITE" id="PS50118">
    <property type="entry name" value="HMG_BOX_2"/>
    <property type="match status" value="1"/>
</dbReference>
<dbReference type="GO" id="GO:0005634">
    <property type="term" value="C:nucleus"/>
    <property type="evidence" value="ECO:0007669"/>
    <property type="project" value="UniProtKB-UniRule"/>
</dbReference>
<feature type="compositionally biased region" description="Acidic residues" evidence="3">
    <location>
        <begin position="237"/>
        <end position="255"/>
    </location>
</feature>
<sequence length="284" mass="30894">MAGPDQQRIELVASLSATADALTAAAQVMRHTAKLATEWAVTLDHGASTSAKRKAVDDDDDEPITANGKRKRVTKKKDPNAPKRPASSYLMFQNDVRKELKESGTSLTNTEVLAMVKDRWQTMTEDQKAVYIDRLAKERERYQVAKTAYDARSPEEVARADAEVAAAIALKKATPRVRKPKADKISAPPVAVAAASSSPSDHSESDEEEDEHVPPTDDEPMPLARAAPATSSTSESSGDDDDEEEEEEEEEEEPEPAPKKSKTSKHAAPPAPVVKEKKKKSNKA</sequence>
<keyword evidence="6" id="KW-1185">Reference proteome</keyword>
<feature type="compositionally biased region" description="Low complexity" evidence="3">
    <location>
        <begin position="226"/>
        <end position="236"/>
    </location>
</feature>
<dbReference type="InterPro" id="IPR050342">
    <property type="entry name" value="HMGB"/>
</dbReference>